<dbReference type="STRING" id="4909.A0A2U9QYJ9"/>
<dbReference type="GO" id="GO:0006226">
    <property type="term" value="P:dUMP biosynthetic process"/>
    <property type="evidence" value="ECO:0007669"/>
    <property type="project" value="UniProtKB-UniRule"/>
</dbReference>
<comment type="pathway">
    <text evidence="1 7">Pyrimidine metabolism; dUMP biosynthesis; dUMP from dCTP (dUTP route): step 2/2.</text>
</comment>
<dbReference type="CDD" id="cd07557">
    <property type="entry name" value="trimeric_dUTPase"/>
    <property type="match status" value="1"/>
</dbReference>
<dbReference type="Pfam" id="PF00692">
    <property type="entry name" value="dUTPase"/>
    <property type="match status" value="1"/>
</dbReference>
<reference evidence="10 11" key="1">
    <citation type="submission" date="2018-06" db="EMBL/GenBank/DDBJ databases">
        <title>Population genomics shows no distinction between pathogenic Candida krusei and environmental Pichia kudriavzevii: One species, four names.</title>
        <authorList>
            <person name="Douglass A.P."/>
            <person name="Offei B."/>
            <person name="Braun-Galleani S."/>
            <person name="Coughlan A.Y."/>
            <person name="Martos A."/>
            <person name="Ortiz-Merino R.A."/>
            <person name="Byrne K.P."/>
            <person name="Wolfe K.H."/>
        </authorList>
    </citation>
    <scope>NUCLEOTIDE SEQUENCE [LARGE SCALE GENOMIC DNA]</scope>
    <source>
        <strain evidence="10 11">CBS573</strain>
    </source>
</reference>
<evidence type="ECO:0000256" key="3">
    <source>
        <dbReference type="ARBA" id="ARBA00011233"/>
    </source>
</evidence>
<dbReference type="EC" id="3.6.1.23" evidence="7"/>
<evidence type="ECO:0000256" key="8">
    <source>
        <dbReference type="SAM" id="Phobius"/>
    </source>
</evidence>
<comment type="function">
    <text evidence="7">Involved in nucleotide metabolism via production of dUMP, the immediate precursor of thymidine nucleotides, and decreases the intracellular concentration of dUTP so that uracil cannot be incorporated into DNA.</text>
</comment>
<dbReference type="AlphaFoldDB" id="A0A2U9QYJ9"/>
<evidence type="ECO:0000256" key="5">
    <source>
        <dbReference type="ARBA" id="ARBA00023080"/>
    </source>
</evidence>
<dbReference type="InterPro" id="IPR036157">
    <property type="entry name" value="dUTPase-like_sf"/>
</dbReference>
<organism evidence="10 11">
    <name type="scientific">Pichia kudriavzevii</name>
    <name type="common">Yeast</name>
    <name type="synonym">Issatchenkia orientalis</name>
    <dbReference type="NCBI Taxonomy" id="4909"/>
    <lineage>
        <taxon>Eukaryota</taxon>
        <taxon>Fungi</taxon>
        <taxon>Dikarya</taxon>
        <taxon>Ascomycota</taxon>
        <taxon>Saccharomycotina</taxon>
        <taxon>Pichiomycetes</taxon>
        <taxon>Pichiales</taxon>
        <taxon>Pichiaceae</taxon>
        <taxon>Pichia</taxon>
    </lineage>
</organism>
<accession>A0A2U9QYJ9</accession>
<evidence type="ECO:0000259" key="9">
    <source>
        <dbReference type="Pfam" id="PF00692"/>
    </source>
</evidence>
<dbReference type="NCBIfam" id="TIGR00576">
    <property type="entry name" value="dut"/>
    <property type="match status" value="1"/>
</dbReference>
<feature type="transmembrane region" description="Helical" evidence="8">
    <location>
        <begin position="26"/>
        <end position="52"/>
    </location>
</feature>
<dbReference type="InterPro" id="IPR008181">
    <property type="entry name" value="dUTPase"/>
</dbReference>
<comment type="catalytic activity">
    <reaction evidence="6">
        <text>dUTP + H2O = dUMP + diphosphate + H(+)</text>
        <dbReference type="Rhea" id="RHEA:10248"/>
        <dbReference type="ChEBI" id="CHEBI:15377"/>
        <dbReference type="ChEBI" id="CHEBI:15378"/>
        <dbReference type="ChEBI" id="CHEBI:33019"/>
        <dbReference type="ChEBI" id="CHEBI:61555"/>
        <dbReference type="ChEBI" id="CHEBI:246422"/>
        <dbReference type="EC" id="3.6.1.23"/>
    </reaction>
    <physiologicalReaction direction="left-to-right" evidence="6">
        <dbReference type="Rhea" id="RHEA:10249"/>
    </physiologicalReaction>
</comment>
<keyword evidence="7" id="KW-0479">Metal-binding</keyword>
<comment type="subunit">
    <text evidence="3 7">Homotrimer.</text>
</comment>
<dbReference type="EMBL" id="CP028773">
    <property type="protein sequence ID" value="AWU74103.1"/>
    <property type="molecule type" value="Genomic_DNA"/>
</dbReference>
<sequence>MKDNKKKKKKSKRVSNFVNNVQGGYYYIYIYIYVYSHICIRTCTCVCIYYLFKRYTVAPIPVLYSPAIIDPSKKKEMSLGVRLLSATAKAPTRGSPLSAGYDVYASEACVIPANGRALVSTGVAVVCPQDTYARVAPRSGLAVKHGIATGAGVVDADYRGEVKVLLFNHSQQDFTVSCGDRIAQLVLEKIATPQVHVLDDAEWIQLSQTERGAGGFGSTGTN</sequence>
<evidence type="ECO:0000256" key="4">
    <source>
        <dbReference type="ARBA" id="ARBA00022801"/>
    </source>
</evidence>
<dbReference type="PANTHER" id="PTHR11241">
    <property type="entry name" value="DEOXYURIDINE 5'-TRIPHOSPHATE NUCLEOTIDOHYDROLASE"/>
    <property type="match status" value="1"/>
</dbReference>
<evidence type="ECO:0000313" key="11">
    <source>
        <dbReference type="Proteomes" id="UP000249293"/>
    </source>
</evidence>
<gene>
    <name evidence="10" type="ORF">C5L36_0A07060</name>
</gene>
<dbReference type="NCBIfam" id="NF001862">
    <property type="entry name" value="PRK00601.1"/>
    <property type="match status" value="1"/>
</dbReference>
<dbReference type="UniPathway" id="UPA00610">
    <property type="reaction ID" value="UER00666"/>
</dbReference>
<dbReference type="Proteomes" id="UP000249293">
    <property type="component" value="Chromosome 1"/>
</dbReference>
<comment type="cofactor">
    <cofactor evidence="7">
        <name>Mg(2+)</name>
        <dbReference type="ChEBI" id="CHEBI:18420"/>
    </cofactor>
</comment>
<dbReference type="GO" id="GO:0004170">
    <property type="term" value="F:dUTP diphosphatase activity"/>
    <property type="evidence" value="ECO:0007669"/>
    <property type="project" value="UniProtKB-UniRule"/>
</dbReference>
<dbReference type="InterPro" id="IPR029054">
    <property type="entry name" value="dUTPase-like"/>
</dbReference>
<dbReference type="KEGG" id="pkz:C5L36_0A07060"/>
<evidence type="ECO:0000256" key="7">
    <source>
        <dbReference type="RuleBase" id="RU367024"/>
    </source>
</evidence>
<dbReference type="GeneID" id="40381813"/>
<dbReference type="SUPFAM" id="SSF51283">
    <property type="entry name" value="dUTPase-like"/>
    <property type="match status" value="1"/>
</dbReference>
<dbReference type="GO" id="GO:0046081">
    <property type="term" value="P:dUTP catabolic process"/>
    <property type="evidence" value="ECO:0007669"/>
    <property type="project" value="UniProtKB-UniRule"/>
</dbReference>
<keyword evidence="4 7" id="KW-0378">Hydrolase</keyword>
<dbReference type="RefSeq" id="XP_029319580.1">
    <property type="nucleotide sequence ID" value="XM_029463720.1"/>
</dbReference>
<keyword evidence="11" id="KW-1185">Reference proteome</keyword>
<evidence type="ECO:0000313" key="10">
    <source>
        <dbReference type="EMBL" id="AWU74103.1"/>
    </source>
</evidence>
<dbReference type="GO" id="GO:0000287">
    <property type="term" value="F:magnesium ion binding"/>
    <property type="evidence" value="ECO:0007669"/>
    <property type="project" value="UniProtKB-UniRule"/>
</dbReference>
<dbReference type="Gene3D" id="2.70.40.10">
    <property type="match status" value="1"/>
</dbReference>
<dbReference type="InterPro" id="IPR033704">
    <property type="entry name" value="dUTPase_trimeric"/>
</dbReference>
<comment type="similarity">
    <text evidence="2 7">Belongs to the dUTPase family.</text>
</comment>
<dbReference type="OrthoDB" id="419889at2759"/>
<dbReference type="VEuPathDB" id="FungiDB:C5L36_0A07060"/>
<protein>
    <recommendedName>
        <fullName evidence="7">Deoxyuridine 5'-triphosphate nucleotidohydrolase</fullName>
        <shortName evidence="7">dUTPase</shortName>
        <ecNumber evidence="7">3.6.1.23</ecNumber>
    </recommendedName>
    <alternativeName>
        <fullName evidence="7">dUTP pyrophosphatase</fullName>
    </alternativeName>
</protein>
<evidence type="ECO:0000256" key="1">
    <source>
        <dbReference type="ARBA" id="ARBA00005142"/>
    </source>
</evidence>
<evidence type="ECO:0000256" key="6">
    <source>
        <dbReference type="ARBA" id="ARBA00048211"/>
    </source>
</evidence>
<keyword evidence="8" id="KW-0812">Transmembrane</keyword>
<feature type="domain" description="dUTPase-like" evidence="9">
    <location>
        <begin position="88"/>
        <end position="220"/>
    </location>
</feature>
<name>A0A2U9QYJ9_PICKU</name>
<keyword evidence="7" id="KW-0460">Magnesium</keyword>
<keyword evidence="8" id="KW-1133">Transmembrane helix</keyword>
<keyword evidence="5 7" id="KW-0546">Nucleotide metabolism</keyword>
<dbReference type="PANTHER" id="PTHR11241:SF0">
    <property type="entry name" value="DEOXYURIDINE 5'-TRIPHOSPHATE NUCLEOTIDOHYDROLASE"/>
    <property type="match status" value="1"/>
</dbReference>
<proteinExistence type="inferred from homology"/>
<keyword evidence="8" id="KW-0472">Membrane</keyword>
<evidence type="ECO:0000256" key="2">
    <source>
        <dbReference type="ARBA" id="ARBA00006581"/>
    </source>
</evidence>